<feature type="domain" description="4Fe-4S His(Cys)3-ligated-type" evidence="14">
    <location>
        <begin position="77"/>
        <end position="116"/>
    </location>
</feature>
<dbReference type="Gene3D" id="3.30.70.20">
    <property type="match status" value="1"/>
</dbReference>
<dbReference type="OrthoDB" id="9810782at2"/>
<dbReference type="Proteomes" id="UP000187526">
    <property type="component" value="Unassembled WGS sequence"/>
</dbReference>
<evidence type="ECO:0000256" key="2">
    <source>
        <dbReference type="ARBA" id="ARBA00004370"/>
    </source>
</evidence>
<evidence type="ECO:0000256" key="4">
    <source>
        <dbReference type="ARBA" id="ARBA00022485"/>
    </source>
</evidence>
<evidence type="ECO:0000256" key="8">
    <source>
        <dbReference type="ARBA" id="ARBA00023004"/>
    </source>
</evidence>
<dbReference type="GO" id="GO:0051537">
    <property type="term" value="F:2 iron, 2 sulfur cluster binding"/>
    <property type="evidence" value="ECO:0007669"/>
    <property type="project" value="UniProtKB-KW"/>
</dbReference>
<dbReference type="PROSITE" id="PS51085">
    <property type="entry name" value="2FE2S_FER_2"/>
    <property type="match status" value="1"/>
</dbReference>
<dbReference type="RefSeq" id="WP_076095082.1">
    <property type="nucleotide sequence ID" value="NZ_MTHD01000003.1"/>
</dbReference>
<dbReference type="GO" id="GO:0016491">
    <property type="term" value="F:oxidoreductase activity"/>
    <property type="evidence" value="ECO:0007669"/>
    <property type="project" value="InterPro"/>
</dbReference>
<comment type="similarity">
    <text evidence="3">Belongs to the complex I 75 kDa subunit family.</text>
</comment>
<sequence length="234" mass="25305">MSQTFTLDGKTIAFEPGQTILQAADAAGVFIPHLCYHPEFKPHGSCKLCTVKVNGRQTASCTMRAMPGMAVESDTEEINAERRALTQMLFVEGNHYCPSCEKSGNCQLQATAYHLGMMSTHYDHFFPNRAVDASHPEVLLDFNRCILCSLCVRASRDVDGKNVFALSGRGIDTHLIVNASSGRLGDTDFTLADKAAEVCPVGVILKKRQGFAVPIGERTYDKAPIGATTAGEAC</sequence>
<dbReference type="Pfam" id="PF13459">
    <property type="entry name" value="Fer4_15"/>
    <property type="match status" value="1"/>
</dbReference>
<dbReference type="GO" id="GO:0008137">
    <property type="term" value="F:NADH dehydrogenase (ubiquinone) activity"/>
    <property type="evidence" value="ECO:0007669"/>
    <property type="project" value="InterPro"/>
</dbReference>
<keyword evidence="5" id="KW-0001">2Fe-2S</keyword>
<comment type="subcellular location">
    <subcellularLocation>
        <location evidence="2">Membrane</location>
    </subcellularLocation>
</comment>
<keyword evidence="8" id="KW-0408">Iron</keyword>
<evidence type="ECO:0000256" key="11">
    <source>
        <dbReference type="ARBA" id="ARBA00023136"/>
    </source>
</evidence>
<evidence type="ECO:0000259" key="14">
    <source>
        <dbReference type="PROSITE" id="PS51839"/>
    </source>
</evidence>
<proteinExistence type="inferred from homology"/>
<dbReference type="PROSITE" id="PS51839">
    <property type="entry name" value="4FE4S_HC3"/>
    <property type="match status" value="1"/>
</dbReference>
<keyword evidence="10" id="KW-0520">NAD</keyword>
<evidence type="ECO:0000256" key="12">
    <source>
        <dbReference type="ARBA" id="ARBA00034078"/>
    </source>
</evidence>
<protein>
    <submittedName>
        <fullName evidence="15">NADP oxidoreductase</fullName>
    </submittedName>
</protein>
<evidence type="ECO:0000256" key="10">
    <source>
        <dbReference type="ARBA" id="ARBA00023027"/>
    </source>
</evidence>
<comment type="cofactor">
    <cofactor evidence="12">
        <name>[2Fe-2S] cluster</name>
        <dbReference type="ChEBI" id="CHEBI:190135"/>
    </cofactor>
</comment>
<dbReference type="InterPro" id="IPR016214">
    <property type="entry name" value="NAD-red_Hydgase_HoxS_gsu"/>
</dbReference>
<dbReference type="InterPro" id="IPR019574">
    <property type="entry name" value="NADH_UbQ_OxRdtase_Gsu_4Fe4S-bd"/>
</dbReference>
<dbReference type="InterPro" id="IPR000283">
    <property type="entry name" value="NADH_UbQ_OxRdtase_75kDa_su_CS"/>
</dbReference>
<dbReference type="Pfam" id="PF10588">
    <property type="entry name" value="NADH-G_4Fe-4S_3"/>
    <property type="match status" value="1"/>
</dbReference>
<dbReference type="CDD" id="cd00207">
    <property type="entry name" value="fer2"/>
    <property type="match status" value="1"/>
</dbReference>
<name>A0A1R1I5J0_9RHOO</name>
<organism evidence="15 16">
    <name type="scientific">Azonexus hydrophilus</name>
    <dbReference type="NCBI Taxonomy" id="418702"/>
    <lineage>
        <taxon>Bacteria</taxon>
        <taxon>Pseudomonadati</taxon>
        <taxon>Pseudomonadota</taxon>
        <taxon>Betaproteobacteria</taxon>
        <taxon>Rhodocyclales</taxon>
        <taxon>Azonexaceae</taxon>
        <taxon>Azonexus</taxon>
    </lineage>
</organism>
<dbReference type="GO" id="GO:0016020">
    <property type="term" value="C:membrane"/>
    <property type="evidence" value="ECO:0007669"/>
    <property type="project" value="UniProtKB-SubCell"/>
</dbReference>
<evidence type="ECO:0000313" key="15">
    <source>
        <dbReference type="EMBL" id="OMG53909.1"/>
    </source>
</evidence>
<dbReference type="EMBL" id="MTHD01000003">
    <property type="protein sequence ID" value="OMG53909.1"/>
    <property type="molecule type" value="Genomic_DNA"/>
</dbReference>
<evidence type="ECO:0000256" key="9">
    <source>
        <dbReference type="ARBA" id="ARBA00023014"/>
    </source>
</evidence>
<accession>A0A1R1I5J0</accession>
<dbReference type="InterPro" id="IPR036010">
    <property type="entry name" value="2Fe-2S_ferredoxin-like_sf"/>
</dbReference>
<comment type="cofactor">
    <cofactor evidence="1">
        <name>[4Fe-4S] cluster</name>
        <dbReference type="ChEBI" id="CHEBI:49883"/>
    </cofactor>
</comment>
<keyword evidence="11" id="KW-0472">Membrane</keyword>
<evidence type="ECO:0000313" key="16">
    <source>
        <dbReference type="Proteomes" id="UP000187526"/>
    </source>
</evidence>
<dbReference type="GO" id="GO:0046872">
    <property type="term" value="F:metal ion binding"/>
    <property type="evidence" value="ECO:0007669"/>
    <property type="project" value="UniProtKB-KW"/>
</dbReference>
<keyword evidence="6" id="KW-0479">Metal-binding</keyword>
<evidence type="ECO:0000256" key="6">
    <source>
        <dbReference type="ARBA" id="ARBA00022723"/>
    </source>
</evidence>
<dbReference type="FunFam" id="3.10.20.740:FF:000004">
    <property type="entry name" value="NADH-quinone oxidoreductase"/>
    <property type="match status" value="1"/>
</dbReference>
<keyword evidence="9" id="KW-0411">Iron-sulfur</keyword>
<keyword evidence="7" id="KW-1278">Translocase</keyword>
<feature type="domain" description="2Fe-2S ferredoxin-type" evidence="13">
    <location>
        <begin position="1"/>
        <end position="77"/>
    </location>
</feature>
<evidence type="ECO:0000256" key="5">
    <source>
        <dbReference type="ARBA" id="ARBA00022714"/>
    </source>
</evidence>
<keyword evidence="4" id="KW-0004">4Fe-4S</keyword>
<gene>
    <name evidence="15" type="ORF">BJN45_10895</name>
</gene>
<dbReference type="SUPFAM" id="SSF54292">
    <property type="entry name" value="2Fe-2S ferredoxin-like"/>
    <property type="match status" value="1"/>
</dbReference>
<dbReference type="Pfam" id="PF13510">
    <property type="entry name" value="Fer2_4"/>
    <property type="match status" value="1"/>
</dbReference>
<dbReference type="GO" id="GO:0051539">
    <property type="term" value="F:4 iron, 4 sulfur cluster binding"/>
    <property type="evidence" value="ECO:0007669"/>
    <property type="project" value="UniProtKB-KW"/>
</dbReference>
<evidence type="ECO:0000256" key="7">
    <source>
        <dbReference type="ARBA" id="ARBA00022967"/>
    </source>
</evidence>
<keyword evidence="16" id="KW-1185">Reference proteome</keyword>
<dbReference type="GO" id="GO:0042773">
    <property type="term" value="P:ATP synthesis coupled electron transport"/>
    <property type="evidence" value="ECO:0007669"/>
    <property type="project" value="InterPro"/>
</dbReference>
<dbReference type="InterPro" id="IPR001041">
    <property type="entry name" value="2Fe-2S_ferredoxin-type"/>
</dbReference>
<dbReference type="Gene3D" id="3.10.20.740">
    <property type="match status" value="1"/>
</dbReference>
<comment type="caution">
    <text evidence="15">The sequence shown here is derived from an EMBL/GenBank/DDBJ whole genome shotgun (WGS) entry which is preliminary data.</text>
</comment>
<dbReference type="AlphaFoldDB" id="A0A1R1I5J0"/>
<dbReference type="SMART" id="SM00929">
    <property type="entry name" value="NADH-G_4Fe-4S_3"/>
    <property type="match status" value="1"/>
</dbReference>
<evidence type="ECO:0000256" key="1">
    <source>
        <dbReference type="ARBA" id="ARBA00001966"/>
    </source>
</evidence>
<evidence type="ECO:0000256" key="3">
    <source>
        <dbReference type="ARBA" id="ARBA00005404"/>
    </source>
</evidence>
<dbReference type="PIRSF" id="PIRSF000309">
    <property type="entry name" value="NAD_red_hyd_HoxU"/>
    <property type="match status" value="1"/>
</dbReference>
<reference evidence="15 16" key="1">
    <citation type="submission" date="2016-10" db="EMBL/GenBank/DDBJ databases">
        <title>Alkaliphiles isolated from bioreactors.</title>
        <authorList>
            <person name="Salah Z."/>
            <person name="Rout S.P."/>
            <person name="Humphreys P.N."/>
        </authorList>
    </citation>
    <scope>NUCLEOTIDE SEQUENCE [LARGE SCALE GENOMIC DNA]</scope>
    <source>
        <strain evidence="15 16">ZS02</strain>
    </source>
</reference>
<dbReference type="PROSITE" id="PS00642">
    <property type="entry name" value="COMPLEX1_75K_2"/>
    <property type="match status" value="1"/>
</dbReference>
<dbReference type="STRING" id="418702.BJN45_10895"/>
<evidence type="ECO:0000259" key="13">
    <source>
        <dbReference type="PROSITE" id="PS51085"/>
    </source>
</evidence>